<evidence type="ECO:0000313" key="2">
    <source>
        <dbReference type="Proteomes" id="UP000035214"/>
    </source>
</evidence>
<dbReference type="EC" id="3.1.7.2" evidence="1"/>
<reference evidence="1 2" key="1">
    <citation type="submission" date="2015-04" db="EMBL/GenBank/DDBJ databases">
        <title>Draft Genome Sequences of Eight Spore-Forming Food Isolates of Bacillus cereus Genome sequencing.</title>
        <authorList>
            <person name="Krawcyk A.O."/>
            <person name="de Jong A."/>
            <person name="Eijlander R.T."/>
            <person name="Berendsen E.M."/>
            <person name="Holsappel S."/>
            <person name="Wells-Bennik M."/>
            <person name="Kuipers O.P."/>
        </authorList>
    </citation>
    <scope>NUCLEOTIDE SEQUENCE [LARGE SCALE GENOMIC DNA]</scope>
    <source>
        <strain evidence="1 2">B4077</strain>
    </source>
</reference>
<comment type="caution">
    <text evidence="1">The sequence shown here is derived from an EMBL/GenBank/DDBJ whole genome shotgun (WGS) entry which is preliminary data.</text>
</comment>
<dbReference type="RefSeq" id="WP_046955378.1">
    <property type="nucleotide sequence ID" value="NZ_LCYI01000022.1"/>
</dbReference>
<protein>
    <submittedName>
        <fullName evidence="1">Guanosine-3',5'-bis(Diphosphate) 3'-pyrophosphohydrolase</fullName>
        <ecNumber evidence="1">3.1.7.2</ecNumber>
    </submittedName>
</protein>
<name>A0A0G8EYY0_BACCE</name>
<keyword evidence="1" id="KW-0378">Hydrolase</keyword>
<proteinExistence type="predicted"/>
<dbReference type="GO" id="GO:0008893">
    <property type="term" value="F:guanosine-3',5'-bis(diphosphate) 3'-diphosphatase activity"/>
    <property type="evidence" value="ECO:0007669"/>
    <property type="project" value="UniProtKB-EC"/>
</dbReference>
<evidence type="ECO:0000313" key="1">
    <source>
        <dbReference type="EMBL" id="KLA29523.1"/>
    </source>
</evidence>
<dbReference type="EMBL" id="LCYI01000022">
    <property type="protein sequence ID" value="KLA29523.1"/>
    <property type="molecule type" value="Genomic_DNA"/>
</dbReference>
<dbReference type="PATRIC" id="fig|1396.428.peg.4684"/>
<gene>
    <name evidence="1" type="ORF">B4077_3584</name>
</gene>
<dbReference type="Proteomes" id="UP000035214">
    <property type="component" value="Unassembled WGS sequence"/>
</dbReference>
<sequence>MIPYYIEIAHEIAKTAHGGQVDKAGIDYIKHPEAVASFVNTAEEKATAYLHDVLEDTEITANDLLSAGIPHNIVEAVQVLTKERYTPYFEYLSKVKENSLARTVKLADLKHNSDRSRLARITDKDLKRLEKYRKAIQFLEE</sequence>
<dbReference type="SUPFAM" id="SSF109604">
    <property type="entry name" value="HD-domain/PDEase-like"/>
    <property type="match status" value="1"/>
</dbReference>
<dbReference type="Gene3D" id="1.10.3210.10">
    <property type="entry name" value="Hypothetical protein af1432"/>
    <property type="match status" value="1"/>
</dbReference>
<organism evidence="1 2">
    <name type="scientific">Bacillus cereus</name>
    <dbReference type="NCBI Taxonomy" id="1396"/>
    <lineage>
        <taxon>Bacteria</taxon>
        <taxon>Bacillati</taxon>
        <taxon>Bacillota</taxon>
        <taxon>Bacilli</taxon>
        <taxon>Bacillales</taxon>
        <taxon>Bacillaceae</taxon>
        <taxon>Bacillus</taxon>
        <taxon>Bacillus cereus group</taxon>
    </lineage>
</organism>
<accession>A0A0G8EYY0</accession>
<dbReference type="AlphaFoldDB" id="A0A0G8EYY0"/>